<sequence>MIRRLPYQFFIPPLLSGFLPPYSKGAKEPQFGAKAPLRKQRRVDKRAKWSAGARQKRRKKQKTNQKKRAAKKPSAEKEAARELPDSPHLLLQRLPLAAEISKRSSEFSYEHGRDIIFAHRLDELFLVVFSAGRRLQQKAFASSKVGEAQEEKPDIEKAEQKPFPPPPSFDSNHETQE</sequence>
<reference evidence="2" key="1">
    <citation type="submission" date="2020-08" db="EMBL/GenBank/DDBJ databases">
        <title>Multicomponent nature underlies the extraordinary mechanical properties of spider dragline silk.</title>
        <authorList>
            <person name="Kono N."/>
            <person name="Nakamura H."/>
            <person name="Mori M."/>
            <person name="Yoshida Y."/>
            <person name="Ohtoshi R."/>
            <person name="Malay A.D."/>
            <person name="Moran D.A.P."/>
            <person name="Tomita M."/>
            <person name="Numata K."/>
            <person name="Arakawa K."/>
        </authorList>
    </citation>
    <scope>NUCLEOTIDE SEQUENCE</scope>
</reference>
<proteinExistence type="predicted"/>
<feature type="region of interest" description="Disordered" evidence="1">
    <location>
        <begin position="139"/>
        <end position="177"/>
    </location>
</feature>
<dbReference type="AlphaFoldDB" id="A0A8X6WUF2"/>
<keyword evidence="3" id="KW-1185">Reference proteome</keyword>
<evidence type="ECO:0000256" key="1">
    <source>
        <dbReference type="SAM" id="MobiDB-lite"/>
    </source>
</evidence>
<evidence type="ECO:0000313" key="3">
    <source>
        <dbReference type="Proteomes" id="UP000886998"/>
    </source>
</evidence>
<dbReference type="OrthoDB" id="10523543at2759"/>
<feature type="region of interest" description="Disordered" evidence="1">
    <location>
        <begin position="27"/>
        <end position="86"/>
    </location>
</feature>
<gene>
    <name evidence="2" type="ORF">TNIN_365281</name>
</gene>
<organism evidence="2 3">
    <name type="scientific">Trichonephila inaurata madagascariensis</name>
    <dbReference type="NCBI Taxonomy" id="2747483"/>
    <lineage>
        <taxon>Eukaryota</taxon>
        <taxon>Metazoa</taxon>
        <taxon>Ecdysozoa</taxon>
        <taxon>Arthropoda</taxon>
        <taxon>Chelicerata</taxon>
        <taxon>Arachnida</taxon>
        <taxon>Araneae</taxon>
        <taxon>Araneomorphae</taxon>
        <taxon>Entelegynae</taxon>
        <taxon>Araneoidea</taxon>
        <taxon>Nephilidae</taxon>
        <taxon>Trichonephila</taxon>
        <taxon>Trichonephila inaurata</taxon>
    </lineage>
</organism>
<evidence type="ECO:0000313" key="2">
    <source>
        <dbReference type="EMBL" id="GFY40960.1"/>
    </source>
</evidence>
<feature type="compositionally biased region" description="Basic and acidic residues" evidence="1">
    <location>
        <begin position="147"/>
        <end position="160"/>
    </location>
</feature>
<feature type="compositionally biased region" description="Basic and acidic residues" evidence="1">
    <location>
        <begin position="73"/>
        <end position="85"/>
    </location>
</feature>
<accession>A0A8X6WUF2</accession>
<feature type="compositionally biased region" description="Basic residues" evidence="1">
    <location>
        <begin position="36"/>
        <end position="45"/>
    </location>
</feature>
<name>A0A8X6WUF2_9ARAC</name>
<comment type="caution">
    <text evidence="2">The sequence shown here is derived from an EMBL/GenBank/DDBJ whole genome shotgun (WGS) entry which is preliminary data.</text>
</comment>
<dbReference type="Proteomes" id="UP000886998">
    <property type="component" value="Unassembled WGS sequence"/>
</dbReference>
<protein>
    <submittedName>
        <fullName evidence="2">Uncharacterized protein</fullName>
    </submittedName>
</protein>
<dbReference type="EMBL" id="BMAV01002213">
    <property type="protein sequence ID" value="GFY40960.1"/>
    <property type="molecule type" value="Genomic_DNA"/>
</dbReference>
<feature type="compositionally biased region" description="Basic residues" evidence="1">
    <location>
        <begin position="54"/>
        <end position="71"/>
    </location>
</feature>